<dbReference type="Pfam" id="PF09729">
    <property type="entry name" value="Gti1_Pac2"/>
    <property type="match status" value="1"/>
</dbReference>
<dbReference type="AlphaFoldDB" id="A0A4Y7TT65"/>
<protein>
    <recommendedName>
        <fullName evidence="4">cAMP-independent regulatory protein pac2</fullName>
    </recommendedName>
</protein>
<name>A0A4Y7TT65_COPMI</name>
<dbReference type="GO" id="GO:0003677">
    <property type="term" value="F:DNA binding"/>
    <property type="evidence" value="ECO:0007669"/>
    <property type="project" value="TreeGrafter"/>
</dbReference>
<evidence type="ECO:0000313" key="2">
    <source>
        <dbReference type="EMBL" id="TEB37373.1"/>
    </source>
</evidence>
<dbReference type="PANTHER" id="PTHR28027:SF1">
    <property type="entry name" value="CAMP INDEPENDENT REGULATORY PROTEIN (AFU_ORTHOLOGUE AFUA_3G09640)"/>
    <property type="match status" value="1"/>
</dbReference>
<dbReference type="Proteomes" id="UP000298030">
    <property type="component" value="Unassembled WGS sequence"/>
</dbReference>
<evidence type="ECO:0008006" key="4">
    <source>
        <dbReference type="Google" id="ProtNLM"/>
    </source>
</evidence>
<organism evidence="2 3">
    <name type="scientific">Coprinellus micaceus</name>
    <name type="common">Glistening ink-cap mushroom</name>
    <name type="synonym">Coprinus micaceus</name>
    <dbReference type="NCBI Taxonomy" id="71717"/>
    <lineage>
        <taxon>Eukaryota</taxon>
        <taxon>Fungi</taxon>
        <taxon>Dikarya</taxon>
        <taxon>Basidiomycota</taxon>
        <taxon>Agaricomycotina</taxon>
        <taxon>Agaricomycetes</taxon>
        <taxon>Agaricomycetidae</taxon>
        <taxon>Agaricales</taxon>
        <taxon>Agaricineae</taxon>
        <taxon>Psathyrellaceae</taxon>
        <taxon>Coprinellus</taxon>
    </lineage>
</organism>
<gene>
    <name evidence="2" type="ORF">FA13DRAFT_1752190</name>
</gene>
<dbReference type="InterPro" id="IPR018608">
    <property type="entry name" value="Gti1/Pac2"/>
</dbReference>
<keyword evidence="3" id="KW-1185">Reference proteome</keyword>
<evidence type="ECO:0000313" key="3">
    <source>
        <dbReference type="Proteomes" id="UP000298030"/>
    </source>
</evidence>
<dbReference type="OrthoDB" id="5572844at2759"/>
<sequence>MQRATCSGIRIRSPTDARVIFHAVVNNVLPMVTRRLDTEERSQIQPGSVYVWEERGPHAELTGVGIERWTDGIRWGPSRVREGFLFYHEKSQQSYSDHLYGEKSSNNLKTVLIKQTYTVFVDTPRGQRKWHLIAYFTEESLDRLLSIDDIPQLANLRVPPGIYKSARSAKGRPDHIFNPDMDQLNTGYSQLEYVSYPTPSRRHSPATFSEPSPNRPLTWVATFPTDSSRNPPARRWTPDSPESSDDTPDSSLAPLAYLQNCPPLRRHPIDEKTLMLFTASGHI</sequence>
<dbReference type="PANTHER" id="PTHR28027">
    <property type="entry name" value="TRANSCRIPTIONAL REGULATOR MIT1"/>
    <property type="match status" value="1"/>
</dbReference>
<reference evidence="2 3" key="1">
    <citation type="journal article" date="2019" name="Nat. Ecol. Evol.">
        <title>Megaphylogeny resolves global patterns of mushroom evolution.</title>
        <authorList>
            <person name="Varga T."/>
            <person name="Krizsan K."/>
            <person name="Foldi C."/>
            <person name="Dima B."/>
            <person name="Sanchez-Garcia M."/>
            <person name="Sanchez-Ramirez S."/>
            <person name="Szollosi G.J."/>
            <person name="Szarkandi J.G."/>
            <person name="Papp V."/>
            <person name="Albert L."/>
            <person name="Andreopoulos W."/>
            <person name="Angelini C."/>
            <person name="Antonin V."/>
            <person name="Barry K.W."/>
            <person name="Bougher N.L."/>
            <person name="Buchanan P."/>
            <person name="Buyck B."/>
            <person name="Bense V."/>
            <person name="Catcheside P."/>
            <person name="Chovatia M."/>
            <person name="Cooper J."/>
            <person name="Damon W."/>
            <person name="Desjardin D."/>
            <person name="Finy P."/>
            <person name="Geml J."/>
            <person name="Haridas S."/>
            <person name="Hughes K."/>
            <person name="Justo A."/>
            <person name="Karasinski D."/>
            <person name="Kautmanova I."/>
            <person name="Kiss B."/>
            <person name="Kocsube S."/>
            <person name="Kotiranta H."/>
            <person name="LaButti K.M."/>
            <person name="Lechner B.E."/>
            <person name="Liimatainen K."/>
            <person name="Lipzen A."/>
            <person name="Lukacs Z."/>
            <person name="Mihaltcheva S."/>
            <person name="Morgado L.N."/>
            <person name="Niskanen T."/>
            <person name="Noordeloos M.E."/>
            <person name="Ohm R.A."/>
            <person name="Ortiz-Santana B."/>
            <person name="Ovrebo C."/>
            <person name="Racz N."/>
            <person name="Riley R."/>
            <person name="Savchenko A."/>
            <person name="Shiryaev A."/>
            <person name="Soop K."/>
            <person name="Spirin V."/>
            <person name="Szebenyi C."/>
            <person name="Tomsovsky M."/>
            <person name="Tulloss R.E."/>
            <person name="Uehling J."/>
            <person name="Grigoriev I.V."/>
            <person name="Vagvolgyi C."/>
            <person name="Papp T."/>
            <person name="Martin F.M."/>
            <person name="Miettinen O."/>
            <person name="Hibbett D.S."/>
            <person name="Nagy L.G."/>
        </authorList>
    </citation>
    <scope>NUCLEOTIDE SEQUENCE [LARGE SCALE GENOMIC DNA]</scope>
    <source>
        <strain evidence="2 3">FP101781</strain>
    </source>
</reference>
<comment type="caution">
    <text evidence="2">The sequence shown here is derived from an EMBL/GenBank/DDBJ whole genome shotgun (WGS) entry which is preliminary data.</text>
</comment>
<evidence type="ECO:0000256" key="1">
    <source>
        <dbReference type="SAM" id="MobiDB-lite"/>
    </source>
</evidence>
<feature type="region of interest" description="Disordered" evidence="1">
    <location>
        <begin position="196"/>
        <end position="255"/>
    </location>
</feature>
<proteinExistence type="predicted"/>
<dbReference type="EMBL" id="QPFP01000004">
    <property type="protein sequence ID" value="TEB37373.1"/>
    <property type="molecule type" value="Genomic_DNA"/>
</dbReference>
<accession>A0A4Y7TT65</accession>